<keyword evidence="4" id="KW-1185">Reference proteome</keyword>
<name>A0A2V4DWL7_9GAMM</name>
<evidence type="ECO:0000313" key="3">
    <source>
        <dbReference type="EMBL" id="PXZ05185.1"/>
    </source>
</evidence>
<sequence>MDKKNLKQEVLQSVLARFSRILDDIDYSAHSKYKKKLQESGVASSIQILALNDKLSKTMEERAEEIGRRLTPWRYPQEEYKDKNGVTAQCPLNKQIIIQYGFDISTSVFSDAPVDAAQQPDGKRFIKVGNLKGQLIPQLAKIVPNKWGANNMSHIEYFPDEENAIPFELDDNGRAVIDGCQPGKRYYIRMDPFTNQQQVDEWLNGYKRIIQHLSEFLESEWDNVHEQRWQIFDKAMAEATQRIYDNPISEEIPLATAVGGDFFEGVADRAVEKTGESIESVIDGWDFMIDHGAIYASLLTPTNPFLAQAAGKKLLESCQSLFQTQEPSETPKTENEIKDVYFFVQDEVYLYIITAALEYWYEIQSPKDKAYLLGKDFFDFAIDVAQFFAECYVMGKAIPIAASVLRTSSSTISRTTANLLEKGKSFISTKTSVAKATTAEIIGSLPERFIQFFNKKQLKASVTKVGGTTAEATGLKTVVKNESKKSVNVVTNAGKDENILTLNNNKNIKNTSPKTQNGKKNTKGKEHRKDNDPVSMLTGEELLTLVDDTLFSQFPFVWQRLYRTSAVEFNCGL</sequence>
<feature type="region of interest" description="Disordered" evidence="1">
    <location>
        <begin position="505"/>
        <end position="533"/>
    </location>
</feature>
<evidence type="ECO:0000259" key="2">
    <source>
        <dbReference type="Pfam" id="PF20148"/>
    </source>
</evidence>
<accession>A0A2V4DWL7</accession>
<evidence type="ECO:0000256" key="1">
    <source>
        <dbReference type="SAM" id="MobiDB-lite"/>
    </source>
</evidence>
<feature type="compositionally biased region" description="Basic and acidic residues" evidence="1">
    <location>
        <begin position="523"/>
        <end position="532"/>
    </location>
</feature>
<proteinExistence type="predicted"/>
<organism evidence="3 4">
    <name type="scientific">Gilliamella apicola</name>
    <dbReference type="NCBI Taxonomy" id="1196095"/>
    <lineage>
        <taxon>Bacteria</taxon>
        <taxon>Pseudomonadati</taxon>
        <taxon>Pseudomonadota</taxon>
        <taxon>Gammaproteobacteria</taxon>
        <taxon>Orbales</taxon>
        <taxon>Orbaceae</taxon>
        <taxon>Gilliamella</taxon>
    </lineage>
</organism>
<dbReference type="RefSeq" id="WP_146210874.1">
    <property type="nucleotide sequence ID" value="NZ_QGLR01000013.1"/>
</dbReference>
<comment type="caution">
    <text evidence="3">The sequence shown here is derived from an EMBL/GenBank/DDBJ whole genome shotgun (WGS) entry which is preliminary data.</text>
</comment>
<dbReference type="EMBL" id="QGLR01000013">
    <property type="protein sequence ID" value="PXZ05185.1"/>
    <property type="molecule type" value="Genomic_DNA"/>
</dbReference>
<dbReference type="Pfam" id="PF20148">
    <property type="entry name" value="DUF6531"/>
    <property type="match status" value="1"/>
</dbReference>
<dbReference type="InterPro" id="IPR045351">
    <property type="entry name" value="DUF6531"/>
</dbReference>
<evidence type="ECO:0000313" key="4">
    <source>
        <dbReference type="Proteomes" id="UP000247932"/>
    </source>
</evidence>
<dbReference type="OrthoDB" id="9816400at2"/>
<feature type="domain" description="DUF6531" evidence="2">
    <location>
        <begin position="532"/>
        <end position="565"/>
    </location>
</feature>
<feature type="compositionally biased region" description="Low complexity" evidence="1">
    <location>
        <begin position="505"/>
        <end position="519"/>
    </location>
</feature>
<reference evidence="3 4" key="1">
    <citation type="submission" date="2018-05" db="EMBL/GenBank/DDBJ databases">
        <title>Reference genomes for bee gut microbiota database.</title>
        <authorList>
            <person name="Ellegaard K.M."/>
        </authorList>
    </citation>
    <scope>NUCLEOTIDE SEQUENCE [LARGE SCALE GENOMIC DNA]</scope>
    <source>
        <strain evidence="3 4">ESL0182</strain>
    </source>
</reference>
<gene>
    <name evidence="3" type="ORF">DKK70_11385</name>
</gene>
<dbReference type="AlphaFoldDB" id="A0A2V4DWL7"/>
<dbReference type="Proteomes" id="UP000247932">
    <property type="component" value="Unassembled WGS sequence"/>
</dbReference>
<protein>
    <recommendedName>
        <fullName evidence="2">DUF6531 domain-containing protein</fullName>
    </recommendedName>
</protein>
<feature type="non-terminal residue" evidence="3">
    <location>
        <position position="573"/>
    </location>
</feature>